<feature type="domain" description="Polymerase/histidinol phosphatase N-terminal" evidence="1">
    <location>
        <begin position="5"/>
        <end position="71"/>
    </location>
</feature>
<dbReference type="Proteomes" id="UP001239167">
    <property type="component" value="Unassembled WGS sequence"/>
</dbReference>
<name>A0ABT9Y456_9FIRM</name>
<dbReference type="SMART" id="SM00481">
    <property type="entry name" value="POLIIIAc"/>
    <property type="match status" value="1"/>
</dbReference>
<evidence type="ECO:0000259" key="1">
    <source>
        <dbReference type="SMART" id="SM00481"/>
    </source>
</evidence>
<protein>
    <submittedName>
        <fullName evidence="2">Metal-dependent phosphoesterase TrpH</fullName>
    </submittedName>
</protein>
<evidence type="ECO:0000313" key="3">
    <source>
        <dbReference type="Proteomes" id="UP001239167"/>
    </source>
</evidence>
<dbReference type="PANTHER" id="PTHR42924">
    <property type="entry name" value="EXONUCLEASE"/>
    <property type="match status" value="1"/>
</dbReference>
<accession>A0ABT9Y456</accession>
<organism evidence="2 3">
    <name type="scientific">Pectinatus haikarae</name>
    <dbReference type="NCBI Taxonomy" id="349096"/>
    <lineage>
        <taxon>Bacteria</taxon>
        <taxon>Bacillati</taxon>
        <taxon>Bacillota</taxon>
        <taxon>Negativicutes</taxon>
        <taxon>Selenomonadales</taxon>
        <taxon>Selenomonadaceae</taxon>
        <taxon>Pectinatus</taxon>
    </lineage>
</organism>
<dbReference type="InterPro" id="IPR052018">
    <property type="entry name" value="PHP_domain"/>
</dbReference>
<dbReference type="InterPro" id="IPR003141">
    <property type="entry name" value="Pol/His_phosphatase_N"/>
</dbReference>
<keyword evidence="3" id="KW-1185">Reference proteome</keyword>
<dbReference type="CDD" id="cd07438">
    <property type="entry name" value="PHP_HisPPase_AMP"/>
    <property type="match status" value="1"/>
</dbReference>
<dbReference type="SUPFAM" id="SSF89550">
    <property type="entry name" value="PHP domain-like"/>
    <property type="match status" value="1"/>
</dbReference>
<dbReference type="Gene3D" id="1.10.150.650">
    <property type="match status" value="1"/>
</dbReference>
<sequence length="306" mass="34118">MEKWFDLHMHSSYSADGEFTPENLMKKCAAAGLKAVALADHNSTRGVLYAKQAAVELGLAYFPAIEIDCIHEKHNFHLLGYGIHADAVIFRKIERDVHEQEIAASDKLIELVRKMGFYFSEELVRAKAKNGVVVAEMLAEVILNDPHNNENSLLLPLRPGGARSDNPFVNFFWDFCSQGKAAYVPMRYISLAEAVYAVQKNGGVAVLAHPGANIGQNREIIESVIKAGVDGIEVYSNYHDEKTKRFYAKICIEHKKIATSGSDFHGKTKPSIYLGELEHPYAHRVYGQLVQKIKERGGEMVGCLQI</sequence>
<dbReference type="Pfam" id="PF02811">
    <property type="entry name" value="PHP"/>
    <property type="match status" value="1"/>
</dbReference>
<dbReference type="Gene3D" id="3.20.20.140">
    <property type="entry name" value="Metal-dependent hydrolases"/>
    <property type="match status" value="1"/>
</dbReference>
<dbReference type="RefSeq" id="WP_307222524.1">
    <property type="nucleotide sequence ID" value="NZ_CP116940.1"/>
</dbReference>
<dbReference type="PANTHER" id="PTHR42924:SF3">
    <property type="entry name" value="POLYMERASE_HISTIDINOL PHOSPHATASE N-TERMINAL DOMAIN-CONTAINING PROTEIN"/>
    <property type="match status" value="1"/>
</dbReference>
<proteinExistence type="predicted"/>
<dbReference type="EMBL" id="JAUSUE010000002">
    <property type="protein sequence ID" value="MDQ0202608.1"/>
    <property type="molecule type" value="Genomic_DNA"/>
</dbReference>
<dbReference type="InterPro" id="IPR016195">
    <property type="entry name" value="Pol/histidinol_Pase-like"/>
</dbReference>
<gene>
    <name evidence="2" type="ORF">J2S01_000301</name>
</gene>
<reference evidence="2 3" key="1">
    <citation type="submission" date="2023-07" db="EMBL/GenBank/DDBJ databases">
        <title>Genomic Encyclopedia of Type Strains, Phase IV (KMG-IV): sequencing the most valuable type-strain genomes for metagenomic binning, comparative biology and taxonomic classification.</title>
        <authorList>
            <person name="Goeker M."/>
        </authorList>
    </citation>
    <scope>NUCLEOTIDE SEQUENCE [LARGE SCALE GENOMIC DNA]</scope>
    <source>
        <strain evidence="2 3">DSM 16980</strain>
    </source>
</reference>
<comment type="caution">
    <text evidence="2">The sequence shown here is derived from an EMBL/GenBank/DDBJ whole genome shotgun (WGS) entry which is preliminary data.</text>
</comment>
<dbReference type="InterPro" id="IPR004013">
    <property type="entry name" value="PHP_dom"/>
</dbReference>
<evidence type="ECO:0000313" key="2">
    <source>
        <dbReference type="EMBL" id="MDQ0202608.1"/>
    </source>
</evidence>